<dbReference type="Proteomes" id="UP000265520">
    <property type="component" value="Unassembled WGS sequence"/>
</dbReference>
<sequence>WFQPPPDRSCGESNRGPPYQGFSGFIQGSSDILHVELYTIYKCLLLAIDMRIDELVCYSDSLHCIYLIKGPQVKYHIHAVLIQDIKELISQYNVSLYHTLKEGNQCANFFAKLGTSSDVDFSRHDSPP</sequence>
<evidence type="ECO:0000313" key="3">
    <source>
        <dbReference type="Proteomes" id="UP000265520"/>
    </source>
</evidence>
<dbReference type="GO" id="GO:0004523">
    <property type="term" value="F:RNA-DNA hybrid ribonuclease activity"/>
    <property type="evidence" value="ECO:0007669"/>
    <property type="project" value="InterPro"/>
</dbReference>
<accession>A0A392QSX4</accession>
<protein>
    <submittedName>
        <fullName evidence="2">Replication protein A1-like protein</fullName>
    </submittedName>
</protein>
<organism evidence="2 3">
    <name type="scientific">Trifolium medium</name>
    <dbReference type="NCBI Taxonomy" id="97028"/>
    <lineage>
        <taxon>Eukaryota</taxon>
        <taxon>Viridiplantae</taxon>
        <taxon>Streptophyta</taxon>
        <taxon>Embryophyta</taxon>
        <taxon>Tracheophyta</taxon>
        <taxon>Spermatophyta</taxon>
        <taxon>Magnoliopsida</taxon>
        <taxon>eudicotyledons</taxon>
        <taxon>Gunneridae</taxon>
        <taxon>Pentapetalae</taxon>
        <taxon>rosids</taxon>
        <taxon>fabids</taxon>
        <taxon>Fabales</taxon>
        <taxon>Fabaceae</taxon>
        <taxon>Papilionoideae</taxon>
        <taxon>50 kb inversion clade</taxon>
        <taxon>NPAAA clade</taxon>
        <taxon>Hologalegina</taxon>
        <taxon>IRL clade</taxon>
        <taxon>Trifolieae</taxon>
        <taxon>Trifolium</taxon>
    </lineage>
</organism>
<dbReference type="Gene3D" id="3.30.420.10">
    <property type="entry name" value="Ribonuclease H-like superfamily/Ribonuclease H"/>
    <property type="match status" value="1"/>
</dbReference>
<dbReference type="InterPro" id="IPR002156">
    <property type="entry name" value="RNaseH_domain"/>
</dbReference>
<dbReference type="EMBL" id="LXQA010152689">
    <property type="protein sequence ID" value="MCI26345.1"/>
    <property type="molecule type" value="Genomic_DNA"/>
</dbReference>
<dbReference type="GO" id="GO:0003676">
    <property type="term" value="F:nucleic acid binding"/>
    <property type="evidence" value="ECO:0007669"/>
    <property type="project" value="InterPro"/>
</dbReference>
<dbReference type="InterPro" id="IPR036397">
    <property type="entry name" value="RNaseH_sf"/>
</dbReference>
<evidence type="ECO:0000259" key="1">
    <source>
        <dbReference type="Pfam" id="PF13456"/>
    </source>
</evidence>
<feature type="non-terminal residue" evidence="2">
    <location>
        <position position="1"/>
    </location>
</feature>
<dbReference type="InterPro" id="IPR044730">
    <property type="entry name" value="RNase_H-like_dom_plant"/>
</dbReference>
<reference evidence="2 3" key="1">
    <citation type="journal article" date="2018" name="Front. Plant Sci.">
        <title>Red Clover (Trifolium pratense) and Zigzag Clover (T. medium) - A Picture of Genomic Similarities and Differences.</title>
        <authorList>
            <person name="Dluhosova J."/>
            <person name="Istvanek J."/>
            <person name="Nedelnik J."/>
            <person name="Repkova J."/>
        </authorList>
    </citation>
    <scope>NUCLEOTIDE SEQUENCE [LARGE SCALE GENOMIC DNA]</scope>
    <source>
        <strain evidence="3">cv. 10/8</strain>
        <tissue evidence="2">Leaf</tissue>
    </source>
</reference>
<dbReference type="AlphaFoldDB" id="A0A392QSX4"/>
<proteinExistence type="predicted"/>
<evidence type="ECO:0000313" key="2">
    <source>
        <dbReference type="EMBL" id="MCI26345.1"/>
    </source>
</evidence>
<dbReference type="PANTHER" id="PTHR35516:SF11">
    <property type="entry name" value="CYTOCHROME B6-F COMPLEX SUBUNIT 5"/>
    <property type="match status" value="1"/>
</dbReference>
<feature type="domain" description="RNase H type-1" evidence="1">
    <location>
        <begin position="18"/>
        <end position="113"/>
    </location>
</feature>
<dbReference type="PANTHER" id="PTHR35516">
    <property type="entry name" value="CYTOCHROME B6-F COMPLEX SUBUNIT 5"/>
    <property type="match status" value="1"/>
</dbReference>
<dbReference type="SUPFAM" id="SSF53098">
    <property type="entry name" value="Ribonuclease H-like"/>
    <property type="match status" value="1"/>
</dbReference>
<dbReference type="Pfam" id="PF13456">
    <property type="entry name" value="RVT_3"/>
    <property type="match status" value="1"/>
</dbReference>
<comment type="caution">
    <text evidence="2">The sequence shown here is derived from an EMBL/GenBank/DDBJ whole genome shotgun (WGS) entry which is preliminary data.</text>
</comment>
<keyword evidence="3" id="KW-1185">Reference proteome</keyword>
<dbReference type="CDD" id="cd06222">
    <property type="entry name" value="RNase_H_like"/>
    <property type="match status" value="1"/>
</dbReference>
<dbReference type="InterPro" id="IPR012337">
    <property type="entry name" value="RNaseH-like_sf"/>
</dbReference>
<name>A0A392QSX4_9FABA</name>